<dbReference type="PANTHER" id="PTHR31973">
    <property type="entry name" value="POLYPROTEIN, PUTATIVE-RELATED"/>
    <property type="match status" value="1"/>
</dbReference>
<dbReference type="AlphaFoldDB" id="A0A7J7GU38"/>
<proteinExistence type="predicted"/>
<reference evidence="2" key="1">
    <citation type="journal article" date="2020" name="Nat. Commun.">
        <title>Genome assembly of wild tea tree DASZ reveals pedigree and selection history of tea varieties.</title>
        <authorList>
            <person name="Zhang W."/>
            <person name="Zhang Y."/>
            <person name="Qiu H."/>
            <person name="Guo Y."/>
            <person name="Wan H."/>
            <person name="Zhang X."/>
            <person name="Scossa F."/>
            <person name="Alseekh S."/>
            <person name="Zhang Q."/>
            <person name="Wang P."/>
            <person name="Xu L."/>
            <person name="Schmidt M.H."/>
            <person name="Jia X."/>
            <person name="Li D."/>
            <person name="Zhu A."/>
            <person name="Guo F."/>
            <person name="Chen W."/>
            <person name="Ni D."/>
            <person name="Usadel B."/>
            <person name="Fernie A.R."/>
            <person name="Wen W."/>
        </authorList>
    </citation>
    <scope>NUCLEOTIDE SEQUENCE [LARGE SCALE GENOMIC DNA]</scope>
    <source>
        <strain evidence="2">cv. G240</strain>
    </source>
</reference>
<organism evidence="1 2">
    <name type="scientific">Camellia sinensis</name>
    <name type="common">Tea plant</name>
    <name type="synonym">Thea sinensis</name>
    <dbReference type="NCBI Taxonomy" id="4442"/>
    <lineage>
        <taxon>Eukaryota</taxon>
        <taxon>Viridiplantae</taxon>
        <taxon>Streptophyta</taxon>
        <taxon>Embryophyta</taxon>
        <taxon>Tracheophyta</taxon>
        <taxon>Spermatophyta</taxon>
        <taxon>Magnoliopsida</taxon>
        <taxon>eudicotyledons</taxon>
        <taxon>Gunneridae</taxon>
        <taxon>Pentapetalae</taxon>
        <taxon>asterids</taxon>
        <taxon>Ericales</taxon>
        <taxon>Theaceae</taxon>
        <taxon>Camellia</taxon>
    </lineage>
</organism>
<reference evidence="1 2" key="2">
    <citation type="submission" date="2020-07" db="EMBL/GenBank/DDBJ databases">
        <title>Genome assembly of wild tea tree DASZ reveals pedigree and selection history of tea varieties.</title>
        <authorList>
            <person name="Zhang W."/>
        </authorList>
    </citation>
    <scope>NUCLEOTIDE SEQUENCE [LARGE SCALE GENOMIC DNA]</scope>
    <source>
        <strain evidence="2">cv. G240</strain>
        <tissue evidence="1">Leaf</tissue>
    </source>
</reference>
<dbReference type="PANTHER" id="PTHR31973:SF195">
    <property type="entry name" value="MUDR FAMILY TRANSPOSASE"/>
    <property type="match status" value="1"/>
</dbReference>
<dbReference type="EMBL" id="JACBKZ010000008">
    <property type="protein sequence ID" value="KAF5944180.1"/>
    <property type="molecule type" value="Genomic_DNA"/>
</dbReference>
<evidence type="ECO:0000313" key="1">
    <source>
        <dbReference type="EMBL" id="KAF5944180.1"/>
    </source>
</evidence>
<protein>
    <recommendedName>
        <fullName evidence="3">MULE transposase domain-containing protein</fullName>
    </recommendedName>
</protein>
<evidence type="ECO:0008006" key="3">
    <source>
        <dbReference type="Google" id="ProtNLM"/>
    </source>
</evidence>
<accession>A0A7J7GU38</accession>
<sequence>MEFDVDSKGRHFKCLFFAFEACIHDFKYCRPMLLLDGTFLKGRHKGCLLAATTKDGNQGIFSVYLLLLLKQ</sequence>
<comment type="caution">
    <text evidence="1">The sequence shown here is derived from an EMBL/GenBank/DDBJ whole genome shotgun (WGS) entry which is preliminary data.</text>
</comment>
<keyword evidence="2" id="KW-1185">Reference proteome</keyword>
<name>A0A7J7GU38_CAMSI</name>
<gene>
    <name evidence="1" type="ORF">HYC85_018257</name>
</gene>
<dbReference type="Proteomes" id="UP000593564">
    <property type="component" value="Unassembled WGS sequence"/>
</dbReference>
<evidence type="ECO:0000313" key="2">
    <source>
        <dbReference type="Proteomes" id="UP000593564"/>
    </source>
</evidence>